<protein>
    <submittedName>
        <fullName evidence="3">Glycosyltransferase</fullName>
        <ecNumber evidence="3">2.4.-.-</ecNumber>
    </submittedName>
</protein>
<reference evidence="3" key="1">
    <citation type="submission" date="2022-06" db="EMBL/GenBank/DDBJ databases">
        <title>Physiological and biochemical characterization and genomic elucidation of a strain of the genus Ensifer adhaerens M8 that combines arsenic oxidation and chromium reduction.</title>
        <authorList>
            <person name="Li X."/>
            <person name="Yu c."/>
        </authorList>
    </citation>
    <scope>NUCLEOTIDE SEQUENCE</scope>
    <source>
        <strain evidence="3">M8</strain>
        <plasmid evidence="3">pA</plasmid>
    </source>
</reference>
<gene>
    <name evidence="3" type="ORF">NE863_23950</name>
</gene>
<geneLocation type="plasmid" evidence="3 4">
    <name>pA</name>
</geneLocation>
<keyword evidence="3" id="KW-0614">Plasmid</keyword>
<dbReference type="InterPro" id="IPR029044">
    <property type="entry name" value="Nucleotide-diphossugar_trans"/>
</dbReference>
<dbReference type="SUPFAM" id="SSF53448">
    <property type="entry name" value="Nucleotide-diphospho-sugar transferases"/>
    <property type="match status" value="1"/>
</dbReference>
<dbReference type="Proteomes" id="UP001055460">
    <property type="component" value="Plasmid pA"/>
</dbReference>
<name>A0A9Q8YD92_ENSAD</name>
<dbReference type="EMBL" id="CP098808">
    <property type="protein sequence ID" value="USJ25544.1"/>
    <property type="molecule type" value="Genomic_DNA"/>
</dbReference>
<sequence length="393" mass="43929">MVSQPLISILMPTHTRVDVIGIAIESVLKQTVGDFELLVVGDGCAPGTADVVHGFKDDRIRFFDLPKAPHFGYANRNIALREARGRFIGFAADDDIVLRDHFELLIKALGHGAAIAHSQAFWVSTDGIAAPFLTNLEMPDELSNFMERKNTIPASCFLYRADCLPSLDSWPEDLPAAADWRLWQRIVRENPEPAVAHCRQPTVLHFSAKWKRSRESGMRQLASMLSIADVADWWPAALRVPIPSGQPEQQAYADLLNADPEEWTAAIRQAGRDLTARLAWDDLQIIRPALKAANEKSATAKKELAAARTETATYQAQSRIAEDGWATSDIEIEACRKKIDSLDNRLNEALHESRCLAAEVERLAGELRRIRASTAWRVHETIERLRWGRTKAS</sequence>
<dbReference type="AlphaFoldDB" id="A0A9Q8YD92"/>
<evidence type="ECO:0000259" key="2">
    <source>
        <dbReference type="Pfam" id="PF00535"/>
    </source>
</evidence>
<dbReference type="Gene3D" id="3.90.550.10">
    <property type="entry name" value="Spore Coat Polysaccharide Biosynthesis Protein SpsA, Chain A"/>
    <property type="match status" value="1"/>
</dbReference>
<keyword evidence="1" id="KW-0175">Coiled coil</keyword>
<dbReference type="PANTHER" id="PTHR43685">
    <property type="entry name" value="GLYCOSYLTRANSFERASE"/>
    <property type="match status" value="1"/>
</dbReference>
<evidence type="ECO:0000313" key="4">
    <source>
        <dbReference type="Proteomes" id="UP001055460"/>
    </source>
</evidence>
<proteinExistence type="predicted"/>
<dbReference type="GO" id="GO:0016757">
    <property type="term" value="F:glycosyltransferase activity"/>
    <property type="evidence" value="ECO:0007669"/>
    <property type="project" value="UniProtKB-KW"/>
</dbReference>
<accession>A0A9Q8YD92</accession>
<dbReference type="CDD" id="cd00761">
    <property type="entry name" value="Glyco_tranf_GTA_type"/>
    <property type="match status" value="1"/>
</dbReference>
<dbReference type="RefSeq" id="WP_252160619.1">
    <property type="nucleotide sequence ID" value="NZ_CP098808.1"/>
</dbReference>
<organism evidence="3 4">
    <name type="scientific">Ensifer adhaerens</name>
    <name type="common">Sinorhizobium morelense</name>
    <dbReference type="NCBI Taxonomy" id="106592"/>
    <lineage>
        <taxon>Bacteria</taxon>
        <taxon>Pseudomonadati</taxon>
        <taxon>Pseudomonadota</taxon>
        <taxon>Alphaproteobacteria</taxon>
        <taxon>Hyphomicrobiales</taxon>
        <taxon>Rhizobiaceae</taxon>
        <taxon>Sinorhizobium/Ensifer group</taxon>
        <taxon>Ensifer</taxon>
    </lineage>
</organism>
<dbReference type="Pfam" id="PF00535">
    <property type="entry name" value="Glycos_transf_2"/>
    <property type="match status" value="1"/>
</dbReference>
<dbReference type="InterPro" id="IPR050834">
    <property type="entry name" value="Glycosyltransf_2"/>
</dbReference>
<dbReference type="InterPro" id="IPR001173">
    <property type="entry name" value="Glyco_trans_2-like"/>
</dbReference>
<keyword evidence="3" id="KW-0328">Glycosyltransferase</keyword>
<feature type="coiled-coil region" evidence="1">
    <location>
        <begin position="290"/>
        <end position="359"/>
    </location>
</feature>
<evidence type="ECO:0000256" key="1">
    <source>
        <dbReference type="SAM" id="Coils"/>
    </source>
</evidence>
<dbReference type="PANTHER" id="PTHR43685:SF2">
    <property type="entry name" value="GLYCOSYLTRANSFERASE 2-LIKE DOMAIN-CONTAINING PROTEIN"/>
    <property type="match status" value="1"/>
</dbReference>
<keyword evidence="3" id="KW-0808">Transferase</keyword>
<feature type="domain" description="Glycosyltransferase 2-like" evidence="2">
    <location>
        <begin position="8"/>
        <end position="131"/>
    </location>
</feature>
<dbReference type="EC" id="2.4.-.-" evidence="3"/>
<evidence type="ECO:0000313" key="3">
    <source>
        <dbReference type="EMBL" id="USJ25544.1"/>
    </source>
</evidence>